<reference evidence="1" key="1">
    <citation type="submission" date="2021-03" db="EMBL/GenBank/DDBJ databases">
        <authorList>
            <consortium name="DOE Joint Genome Institute"/>
            <person name="Ahrendt S."/>
            <person name="Looney B.P."/>
            <person name="Miyauchi S."/>
            <person name="Morin E."/>
            <person name="Drula E."/>
            <person name="Courty P.E."/>
            <person name="Chicoki N."/>
            <person name="Fauchery L."/>
            <person name="Kohler A."/>
            <person name="Kuo A."/>
            <person name="Labutti K."/>
            <person name="Pangilinan J."/>
            <person name="Lipzen A."/>
            <person name="Riley R."/>
            <person name="Andreopoulos W."/>
            <person name="He G."/>
            <person name="Johnson J."/>
            <person name="Barry K.W."/>
            <person name="Grigoriev I.V."/>
            <person name="Nagy L."/>
            <person name="Hibbett D."/>
            <person name="Henrissat B."/>
            <person name="Matheny P.B."/>
            <person name="Labbe J."/>
            <person name="Martin F."/>
        </authorList>
    </citation>
    <scope>NUCLEOTIDE SEQUENCE</scope>
    <source>
        <strain evidence="1">HHB10654</strain>
    </source>
</reference>
<dbReference type="Proteomes" id="UP000814140">
    <property type="component" value="Unassembled WGS sequence"/>
</dbReference>
<protein>
    <submittedName>
        <fullName evidence="1">Uncharacterized protein</fullName>
    </submittedName>
</protein>
<accession>A0ACB8STN8</accession>
<organism evidence="1 2">
    <name type="scientific">Artomyces pyxidatus</name>
    <dbReference type="NCBI Taxonomy" id="48021"/>
    <lineage>
        <taxon>Eukaryota</taxon>
        <taxon>Fungi</taxon>
        <taxon>Dikarya</taxon>
        <taxon>Basidiomycota</taxon>
        <taxon>Agaricomycotina</taxon>
        <taxon>Agaricomycetes</taxon>
        <taxon>Russulales</taxon>
        <taxon>Auriscalpiaceae</taxon>
        <taxon>Artomyces</taxon>
    </lineage>
</organism>
<evidence type="ECO:0000313" key="2">
    <source>
        <dbReference type="Proteomes" id="UP000814140"/>
    </source>
</evidence>
<keyword evidence="2" id="KW-1185">Reference proteome</keyword>
<comment type="caution">
    <text evidence="1">The sequence shown here is derived from an EMBL/GenBank/DDBJ whole genome shotgun (WGS) entry which is preliminary data.</text>
</comment>
<proteinExistence type="predicted"/>
<sequence length="128" mass="13686">MATASRCFRIISCSFSCFASHSISAYRLASSSSLPVSRAVRNCRTAHANTHSGTSTVTITIFAASSTRPTMRHNCLSSALSGSGTFRCTAVQTQASIVTSELHSIVYRVRQIEMSVQLSESEVTSKGT</sequence>
<evidence type="ECO:0000313" key="1">
    <source>
        <dbReference type="EMBL" id="KAI0059878.1"/>
    </source>
</evidence>
<reference evidence="1" key="2">
    <citation type="journal article" date="2022" name="New Phytol.">
        <title>Evolutionary transition to the ectomycorrhizal habit in the genomes of a hyperdiverse lineage of mushroom-forming fungi.</title>
        <authorList>
            <person name="Looney B."/>
            <person name="Miyauchi S."/>
            <person name="Morin E."/>
            <person name="Drula E."/>
            <person name="Courty P.E."/>
            <person name="Kohler A."/>
            <person name="Kuo A."/>
            <person name="LaButti K."/>
            <person name="Pangilinan J."/>
            <person name="Lipzen A."/>
            <person name="Riley R."/>
            <person name="Andreopoulos W."/>
            <person name="He G."/>
            <person name="Johnson J."/>
            <person name="Nolan M."/>
            <person name="Tritt A."/>
            <person name="Barry K.W."/>
            <person name="Grigoriev I.V."/>
            <person name="Nagy L.G."/>
            <person name="Hibbett D."/>
            <person name="Henrissat B."/>
            <person name="Matheny P.B."/>
            <person name="Labbe J."/>
            <person name="Martin F.M."/>
        </authorList>
    </citation>
    <scope>NUCLEOTIDE SEQUENCE</scope>
    <source>
        <strain evidence="1">HHB10654</strain>
    </source>
</reference>
<dbReference type="EMBL" id="MU277223">
    <property type="protein sequence ID" value="KAI0059878.1"/>
    <property type="molecule type" value="Genomic_DNA"/>
</dbReference>
<name>A0ACB8STN8_9AGAM</name>
<gene>
    <name evidence="1" type="ORF">BV25DRAFT_1828591</name>
</gene>